<dbReference type="OrthoDB" id="9777859at2"/>
<dbReference type="RefSeq" id="WP_119838878.1">
    <property type="nucleotide sequence ID" value="NZ_CP060436.1"/>
</dbReference>
<keyword evidence="3" id="KW-0436">Ligase</keyword>
<dbReference type="EC" id="6.3.5.7" evidence="3"/>
<dbReference type="InterPro" id="IPR023631">
    <property type="entry name" value="Amidase_dom"/>
</dbReference>
<name>A0A418SH05_9RHOB</name>
<dbReference type="InterPro" id="IPR000120">
    <property type="entry name" value="Amidase"/>
</dbReference>
<dbReference type="SUPFAM" id="SSF75304">
    <property type="entry name" value="Amidase signature (AS) enzymes"/>
    <property type="match status" value="1"/>
</dbReference>
<dbReference type="PROSITE" id="PS00571">
    <property type="entry name" value="AMIDASES"/>
    <property type="match status" value="1"/>
</dbReference>
<dbReference type="GO" id="GO:0050567">
    <property type="term" value="F:glutaminyl-tRNA synthase (glutamine-hydrolyzing) activity"/>
    <property type="evidence" value="ECO:0007669"/>
    <property type="project" value="UniProtKB-EC"/>
</dbReference>
<dbReference type="InterPro" id="IPR020556">
    <property type="entry name" value="Amidase_CS"/>
</dbReference>
<reference evidence="3 4" key="1">
    <citation type="submission" date="2020-08" db="EMBL/GenBank/DDBJ databases">
        <title>Genome sequence of Rhodobacteraceae bacterium Lw-13e.</title>
        <authorList>
            <person name="Poehlein A."/>
            <person name="Wolter L."/>
            <person name="Daniel R."/>
            <person name="Brinkhoff T."/>
        </authorList>
    </citation>
    <scope>NUCLEOTIDE SEQUENCE [LARGE SCALE GENOMIC DNA]</scope>
    <source>
        <strain evidence="3 4">Lw-13e</strain>
    </source>
</reference>
<keyword evidence="3" id="KW-0808">Transferase</keyword>
<dbReference type="KEGG" id="palw:PSAL_015700"/>
<dbReference type="GO" id="GO:0016740">
    <property type="term" value="F:transferase activity"/>
    <property type="evidence" value="ECO:0007669"/>
    <property type="project" value="UniProtKB-KW"/>
</dbReference>
<protein>
    <submittedName>
        <fullName evidence="3">Glutamyl-tRNA(Gln) amidotransferase subunit A</fullName>
        <ecNumber evidence="3">6.3.5.7</ecNumber>
    </submittedName>
</protein>
<dbReference type="EMBL" id="CP060436">
    <property type="protein sequence ID" value="QPM90333.1"/>
    <property type="molecule type" value="Genomic_DNA"/>
</dbReference>
<dbReference type="Proteomes" id="UP000283786">
    <property type="component" value="Chromosome"/>
</dbReference>
<comment type="similarity">
    <text evidence="1">Belongs to the amidase family.</text>
</comment>
<feature type="domain" description="Amidase" evidence="2">
    <location>
        <begin position="29"/>
        <end position="185"/>
    </location>
</feature>
<gene>
    <name evidence="3" type="primary">gatA_1</name>
    <name evidence="3" type="ORF">PSAL_015700</name>
</gene>
<accession>A0A418SH05</accession>
<evidence type="ECO:0000256" key="1">
    <source>
        <dbReference type="ARBA" id="ARBA00009199"/>
    </source>
</evidence>
<evidence type="ECO:0000313" key="3">
    <source>
        <dbReference type="EMBL" id="QPM90333.1"/>
    </source>
</evidence>
<dbReference type="Gene3D" id="3.90.1300.10">
    <property type="entry name" value="Amidase signature (AS) domain"/>
    <property type="match status" value="1"/>
</dbReference>
<dbReference type="PANTHER" id="PTHR11895">
    <property type="entry name" value="TRANSAMIDASE"/>
    <property type="match status" value="1"/>
</dbReference>
<sequence>MPAESPTPPDATAALTRALDLGTPGGARVAVKECLAVAGLPTRAGSAAFEDAPPATDHAAVVQALLDSGAQIIGLANMHELAYGMTGANAHTGTPQNPLWPDRIPGGSSSGSAVLVAQGSVDFAIGTDTGGSIRQPACCCGVFGLKPSFARISRAGALPVGSSLDCIGPFAQNMAMLTRAMQMLDPDFAPETCDSPPALAMVQTEAEADIQAALDAALTGLGDLPTVPLPGMEDAFAAGMTVIGAEIAAEFGALAASNATLGADIRTRVLAARDITGAQLAEAEAIRTRFTDSFDAALLGRDALILPTLPMVPPTWEQAQDPAHVLPLTRFVRPFNLSGHPALTIPILTADGLPAGLQIVGHKGADARLCAVASWICDQIPATCLVQAGLCQKETA</sequence>
<dbReference type="InterPro" id="IPR036928">
    <property type="entry name" value="AS_sf"/>
</dbReference>
<proteinExistence type="inferred from homology"/>
<dbReference type="PANTHER" id="PTHR11895:SF7">
    <property type="entry name" value="GLUTAMYL-TRNA(GLN) AMIDOTRANSFERASE SUBUNIT A, MITOCHONDRIAL"/>
    <property type="match status" value="1"/>
</dbReference>
<feature type="domain" description="Amidase" evidence="2">
    <location>
        <begin position="266"/>
        <end position="370"/>
    </location>
</feature>
<dbReference type="AlphaFoldDB" id="A0A418SH05"/>
<organism evidence="3 4">
    <name type="scientific">Pseudooceanicola algae</name>
    <dbReference type="NCBI Taxonomy" id="1537215"/>
    <lineage>
        <taxon>Bacteria</taxon>
        <taxon>Pseudomonadati</taxon>
        <taxon>Pseudomonadota</taxon>
        <taxon>Alphaproteobacteria</taxon>
        <taxon>Rhodobacterales</taxon>
        <taxon>Paracoccaceae</taxon>
        <taxon>Pseudooceanicola</taxon>
    </lineage>
</organism>
<evidence type="ECO:0000313" key="4">
    <source>
        <dbReference type="Proteomes" id="UP000283786"/>
    </source>
</evidence>
<dbReference type="Pfam" id="PF01425">
    <property type="entry name" value="Amidase"/>
    <property type="match status" value="2"/>
</dbReference>
<keyword evidence="4" id="KW-1185">Reference proteome</keyword>
<evidence type="ECO:0000259" key="2">
    <source>
        <dbReference type="Pfam" id="PF01425"/>
    </source>
</evidence>